<evidence type="ECO:0000256" key="1">
    <source>
        <dbReference type="SAM" id="MobiDB-lite"/>
    </source>
</evidence>
<dbReference type="AlphaFoldDB" id="A0AA47FHY8"/>
<protein>
    <submittedName>
        <fullName evidence="2">Rhamnan synthesis protein F</fullName>
    </submittedName>
</protein>
<proteinExistence type="predicted"/>
<dbReference type="Proteomes" id="UP001163127">
    <property type="component" value="Chromosome"/>
</dbReference>
<name>A0AA47FHY8_ACTNA</name>
<gene>
    <name evidence="2" type="ORF">OFA60_03555</name>
</gene>
<feature type="region of interest" description="Disordered" evidence="1">
    <location>
        <begin position="397"/>
        <end position="432"/>
    </location>
</feature>
<sequence length="701" mass="76002">MNRGIVYFHFDSHHQVRDYVVHALASLRPHAEQILVVSNSPVDDAGRARLKASCDEILERPNAGLDVGAYRAGLEHLGWDRLADFDELILTNHTFYAPLRPWEEVLTRTGSRRDISFWGMTEHGVMRPHPFLAKRELPRHIQSHWIAVRRRLLADPAFREYWEQMPPVSSYRDSIQWHESRFTDHFTGIGHTYEVAFPVDRYHSDNPAIEEAPALLADGCPLLKRRAFFHDPLHQDRQAVVGGDLLEAAAQAGYSEDLILSDVVHTAAARDLIVNAGLTEVVTESAPESAEPAPGTSSPAQQPSGCVVVHVPAAGEGIERAEADGFAQRLASLPAHWRVVVTSPEPLDAADLERVTGRRPADEDGTAGDTAVAFRAVRDLDPRGTIAFLTECDDLWDPGRPVGSSGDGVGDGSDDSDRKEGGDDSGHGDDGVDLVLRITAGPLNGPEQGADDVARRQVLDCLLDSPGHVAGLIDLFESHPSLGVAMPAACHIGQPHGGPQWDGLAGAAEALSRRLGLTAALDPIAPAMPVGAMFLARPEALRTLSEGAKELVRLTEQAAADPEESVRRLRRARAAEVLELLTVYAAMSSGFHPREVLTPTWAGRLYGSLAYKQRALTADLPAYTDEQVRFLQARFGPRAGLGPRVRSYVDVHHPEMAGALKPAYRYVTGGTKGITDGVKGAARSLGGRLRPRRSARPASDA</sequence>
<accession>A0AA47FHY8</accession>
<reference evidence="2" key="1">
    <citation type="submission" date="2022-11" db="EMBL/GenBank/DDBJ databases">
        <title>Dental biofilm bacteria. Genome sequencing and assembly.</title>
        <authorList>
            <person name="Robertsson C."/>
        </authorList>
    </citation>
    <scope>NUCLEOTIDE SEQUENCE</scope>
    <source>
        <strain evidence="2">CW</strain>
    </source>
</reference>
<feature type="compositionally biased region" description="Basic and acidic residues" evidence="1">
    <location>
        <begin position="415"/>
        <end position="430"/>
    </location>
</feature>
<feature type="region of interest" description="Disordered" evidence="1">
    <location>
        <begin position="678"/>
        <end position="701"/>
    </location>
</feature>
<organism evidence="2 3">
    <name type="scientific">Actinomyces naeslundii</name>
    <dbReference type="NCBI Taxonomy" id="1655"/>
    <lineage>
        <taxon>Bacteria</taxon>
        <taxon>Bacillati</taxon>
        <taxon>Actinomycetota</taxon>
        <taxon>Actinomycetes</taxon>
        <taxon>Actinomycetales</taxon>
        <taxon>Actinomycetaceae</taxon>
        <taxon>Actinomyces</taxon>
    </lineage>
</organism>
<feature type="region of interest" description="Disordered" evidence="1">
    <location>
        <begin position="284"/>
        <end position="304"/>
    </location>
</feature>
<dbReference type="Pfam" id="PF05045">
    <property type="entry name" value="RgpF"/>
    <property type="match status" value="1"/>
</dbReference>
<dbReference type="RefSeq" id="WP_076137771.1">
    <property type="nucleotide sequence ID" value="NZ_CP113787.1"/>
</dbReference>
<dbReference type="InterPro" id="IPR007739">
    <property type="entry name" value="RgpF"/>
</dbReference>
<evidence type="ECO:0000313" key="2">
    <source>
        <dbReference type="EMBL" id="WAL43647.1"/>
    </source>
</evidence>
<evidence type="ECO:0000313" key="3">
    <source>
        <dbReference type="Proteomes" id="UP001163127"/>
    </source>
</evidence>
<feature type="compositionally biased region" description="Polar residues" evidence="1">
    <location>
        <begin position="295"/>
        <end position="304"/>
    </location>
</feature>
<dbReference type="EMBL" id="CP113787">
    <property type="protein sequence ID" value="WAL43647.1"/>
    <property type="molecule type" value="Genomic_DNA"/>
</dbReference>